<comment type="caution">
    <text evidence="3">The sequence shown here is derived from an EMBL/GenBank/DDBJ whole genome shotgun (WGS) entry which is preliminary data.</text>
</comment>
<protein>
    <recommendedName>
        <fullName evidence="5">RING-CH-type domain-containing protein</fullName>
    </recommendedName>
</protein>
<dbReference type="EMBL" id="RBNJ01005922">
    <property type="protein sequence ID" value="RUS28918.1"/>
    <property type="molecule type" value="Genomic_DNA"/>
</dbReference>
<evidence type="ECO:0000256" key="2">
    <source>
        <dbReference type="SAM" id="Phobius"/>
    </source>
</evidence>
<feature type="transmembrane region" description="Helical" evidence="2">
    <location>
        <begin position="358"/>
        <end position="378"/>
    </location>
</feature>
<evidence type="ECO:0000256" key="1">
    <source>
        <dbReference type="SAM" id="MobiDB-lite"/>
    </source>
</evidence>
<evidence type="ECO:0000313" key="3">
    <source>
        <dbReference type="EMBL" id="RUS28918.1"/>
    </source>
</evidence>
<dbReference type="Proteomes" id="UP000274822">
    <property type="component" value="Unassembled WGS sequence"/>
</dbReference>
<accession>A0A433QGF2</accession>
<dbReference type="AlphaFoldDB" id="A0A433QGF2"/>
<proteinExistence type="predicted"/>
<evidence type="ECO:0008006" key="5">
    <source>
        <dbReference type="Google" id="ProtNLM"/>
    </source>
</evidence>
<keyword evidence="2" id="KW-1133">Transmembrane helix</keyword>
<name>A0A433QGF2_9FUNG</name>
<evidence type="ECO:0000313" key="4">
    <source>
        <dbReference type="Proteomes" id="UP000274822"/>
    </source>
</evidence>
<keyword evidence="2" id="KW-0472">Membrane</keyword>
<reference evidence="3 4" key="1">
    <citation type="journal article" date="2018" name="New Phytol.">
        <title>Phylogenomics of Endogonaceae and evolution of mycorrhizas within Mucoromycota.</title>
        <authorList>
            <person name="Chang Y."/>
            <person name="Desiro A."/>
            <person name="Na H."/>
            <person name="Sandor L."/>
            <person name="Lipzen A."/>
            <person name="Clum A."/>
            <person name="Barry K."/>
            <person name="Grigoriev I.V."/>
            <person name="Martin F.M."/>
            <person name="Stajich J.E."/>
            <person name="Smith M.E."/>
            <person name="Bonito G."/>
            <person name="Spatafora J.W."/>
        </authorList>
    </citation>
    <scope>NUCLEOTIDE SEQUENCE [LARGE SCALE GENOMIC DNA]</scope>
    <source>
        <strain evidence="3 4">AD002</strain>
    </source>
</reference>
<sequence length="432" mass="48971">MEPYTEKLCESSLPSPAPDIADTKLPAEPSPSPLRSINIDSKPVLSYRKYVHVTCLKSWRQALLDTGRDREVDGCTLCRRRFRLKRSWVAEVLEYRGEHGFALRSMRVVVTVGILLFLLIPSGYLMKLCIHLSIFFTNNLLPRLLPLLFSSPLRALSTPDTATHSTSYPLYAPFPVCTTTSSLPPTADHDLVHHRWLYWLLFPFADARCWHLLLCRCQHLHLGFFFLGSVNNVWTTHAMLSEMYDILADDLGIAPQPGVAQGGNGNRRAGAYRRRIKTFLLLYSCLLIILFWVHYNLLAFRTWGGSTSPLRVNEDSSELPTQTSAWPPRVLPNPATLGTPQAVAVVTSEDFMLELPLWALRWVTLGVAVCDFGIRRVYRWVKRWGRRVEVDVVVSVEEGDSGEGMGMTNASTVERERVGAWMGWWEEVVGRV</sequence>
<feature type="region of interest" description="Disordered" evidence="1">
    <location>
        <begin position="1"/>
        <end position="33"/>
    </location>
</feature>
<keyword evidence="4" id="KW-1185">Reference proteome</keyword>
<feature type="transmembrane region" description="Helical" evidence="2">
    <location>
        <begin position="276"/>
        <end position="295"/>
    </location>
</feature>
<keyword evidence="2" id="KW-0812">Transmembrane</keyword>
<gene>
    <name evidence="3" type="ORF">BC938DRAFT_481283</name>
</gene>
<organism evidence="3 4">
    <name type="scientific">Jimgerdemannia flammicorona</name>
    <dbReference type="NCBI Taxonomy" id="994334"/>
    <lineage>
        <taxon>Eukaryota</taxon>
        <taxon>Fungi</taxon>
        <taxon>Fungi incertae sedis</taxon>
        <taxon>Mucoromycota</taxon>
        <taxon>Mucoromycotina</taxon>
        <taxon>Endogonomycetes</taxon>
        <taxon>Endogonales</taxon>
        <taxon>Endogonaceae</taxon>
        <taxon>Jimgerdemannia</taxon>
    </lineage>
</organism>
<feature type="transmembrane region" description="Helical" evidence="2">
    <location>
        <begin position="106"/>
        <end position="124"/>
    </location>
</feature>